<dbReference type="Gene3D" id="2.40.128.600">
    <property type="match status" value="1"/>
</dbReference>
<gene>
    <name evidence="1" type="ORF">MCOR_38688</name>
</gene>
<evidence type="ECO:0000313" key="1">
    <source>
        <dbReference type="EMBL" id="CAC5404959.1"/>
    </source>
</evidence>
<dbReference type="Proteomes" id="UP000507470">
    <property type="component" value="Unassembled WGS sequence"/>
</dbReference>
<keyword evidence="2" id="KW-1185">Reference proteome</keyword>
<name>A0A6J8DAL1_MYTCO</name>
<evidence type="ECO:0000313" key="2">
    <source>
        <dbReference type="Proteomes" id="UP000507470"/>
    </source>
</evidence>
<dbReference type="EMBL" id="CACVKT020007048">
    <property type="protein sequence ID" value="CAC5404959.1"/>
    <property type="molecule type" value="Genomic_DNA"/>
</dbReference>
<accession>A0A6J8DAL1</accession>
<proteinExistence type="predicted"/>
<dbReference type="OrthoDB" id="5946976at2759"/>
<protein>
    <submittedName>
        <fullName evidence="1">Uncharacterized protein</fullName>
    </submittedName>
</protein>
<organism evidence="1 2">
    <name type="scientific">Mytilus coruscus</name>
    <name type="common">Sea mussel</name>
    <dbReference type="NCBI Taxonomy" id="42192"/>
    <lineage>
        <taxon>Eukaryota</taxon>
        <taxon>Metazoa</taxon>
        <taxon>Spiralia</taxon>
        <taxon>Lophotrochozoa</taxon>
        <taxon>Mollusca</taxon>
        <taxon>Bivalvia</taxon>
        <taxon>Autobranchia</taxon>
        <taxon>Pteriomorphia</taxon>
        <taxon>Mytilida</taxon>
        <taxon>Mytiloidea</taxon>
        <taxon>Mytilidae</taxon>
        <taxon>Mytilinae</taxon>
        <taxon>Mytilus</taxon>
    </lineage>
</organism>
<dbReference type="AlphaFoldDB" id="A0A6J8DAL1"/>
<sequence length="227" mass="26269">MNFYLNGGKLPDGRRLISEKAFKEIISPVNIIPNTMYTYKYYSKPKVPVTTAITGYALGWRSGFYGNALPQQHCHSLFIPQPWYDYTLKTKLNVTKSRAMSRQKKDYLGNYYNPAYGHIQVKGHKDMNKLTLIYGVSTFVLYPKEAKDEFYGDSVGLTKYIFNFYNFRFDDESDSPDLEIPTFELMSPPVFQKSRENANIASYIYHSGFDKLTFLVVLHADAQEITF</sequence>
<reference evidence="1 2" key="1">
    <citation type="submission" date="2020-06" db="EMBL/GenBank/DDBJ databases">
        <authorList>
            <person name="Li R."/>
            <person name="Bekaert M."/>
        </authorList>
    </citation>
    <scope>NUCLEOTIDE SEQUENCE [LARGE SCALE GENOMIC DNA]</scope>
    <source>
        <strain evidence="2">wild</strain>
    </source>
</reference>